<evidence type="ECO:0000256" key="8">
    <source>
        <dbReference type="ARBA" id="ARBA00023098"/>
    </source>
</evidence>
<evidence type="ECO:0000256" key="3">
    <source>
        <dbReference type="ARBA" id="ARBA00022475"/>
    </source>
</evidence>
<dbReference type="GO" id="GO:0005886">
    <property type="term" value="C:plasma membrane"/>
    <property type="evidence" value="ECO:0007669"/>
    <property type="project" value="UniProtKB-SubCell"/>
</dbReference>
<dbReference type="GO" id="GO:0006457">
    <property type="term" value="P:protein folding"/>
    <property type="evidence" value="ECO:0007669"/>
    <property type="project" value="InterPro"/>
</dbReference>
<dbReference type="RefSeq" id="WP_182215911.1">
    <property type="nucleotide sequence ID" value="NZ_JACEZS010000005.1"/>
</dbReference>
<proteinExistence type="inferred from homology"/>
<dbReference type="InterPro" id="IPR004961">
    <property type="entry name" value="Lipase_chaperone"/>
</dbReference>
<evidence type="ECO:0000256" key="4">
    <source>
        <dbReference type="ARBA" id="ARBA00022519"/>
    </source>
</evidence>
<evidence type="ECO:0000256" key="5">
    <source>
        <dbReference type="ARBA" id="ARBA00022692"/>
    </source>
</evidence>
<keyword evidence="6" id="KW-0442">Lipid degradation</keyword>
<gene>
    <name evidence="15" type="ORF">H3H36_07605</name>
</gene>
<evidence type="ECO:0000256" key="7">
    <source>
        <dbReference type="ARBA" id="ARBA00022989"/>
    </source>
</evidence>
<evidence type="ECO:0000256" key="2">
    <source>
        <dbReference type="ARBA" id="ARBA00010358"/>
    </source>
</evidence>
<keyword evidence="7" id="KW-1133">Transmembrane helix</keyword>
<keyword evidence="14" id="KW-0732">Signal</keyword>
<evidence type="ECO:0000256" key="12">
    <source>
        <dbReference type="ARBA" id="ARBA00031542"/>
    </source>
</evidence>
<evidence type="ECO:0000256" key="9">
    <source>
        <dbReference type="ARBA" id="ARBA00023136"/>
    </source>
</evidence>
<evidence type="ECO:0000256" key="11">
    <source>
        <dbReference type="ARBA" id="ARBA00030948"/>
    </source>
</evidence>
<organism evidence="15 16">
    <name type="scientific">Rugamonas fusca</name>
    <dbReference type="NCBI Taxonomy" id="2758568"/>
    <lineage>
        <taxon>Bacteria</taxon>
        <taxon>Pseudomonadati</taxon>
        <taxon>Pseudomonadota</taxon>
        <taxon>Betaproteobacteria</taxon>
        <taxon>Burkholderiales</taxon>
        <taxon>Oxalobacteraceae</taxon>
        <taxon>Telluria group</taxon>
        <taxon>Rugamonas</taxon>
    </lineage>
</organism>
<dbReference type="SUPFAM" id="SSF158855">
    <property type="entry name" value="Lipase chaperone-like"/>
    <property type="match status" value="1"/>
</dbReference>
<keyword evidence="9" id="KW-0472">Membrane</keyword>
<keyword evidence="8" id="KW-0443">Lipid metabolism</keyword>
<feature type="signal peptide" evidence="14">
    <location>
        <begin position="1"/>
        <end position="29"/>
    </location>
</feature>
<evidence type="ECO:0000313" key="16">
    <source>
        <dbReference type="Proteomes" id="UP000566711"/>
    </source>
</evidence>
<protein>
    <recommendedName>
        <fullName evidence="11">Lipase helper protein</fullName>
    </recommendedName>
    <alternativeName>
        <fullName evidence="12">Lipase modulator</fullName>
    </alternativeName>
</protein>
<comment type="subcellular location">
    <subcellularLocation>
        <location evidence="1">Cell inner membrane</location>
        <topology evidence="1">Single-pass membrane protein</topology>
        <orientation evidence="1">Periplasmic side</orientation>
    </subcellularLocation>
</comment>
<feature type="chain" id="PRO_5031021682" description="Lipase helper protein" evidence="14">
    <location>
        <begin position="30"/>
        <end position="193"/>
    </location>
</feature>
<feature type="region of interest" description="Disordered" evidence="13">
    <location>
        <begin position="144"/>
        <end position="193"/>
    </location>
</feature>
<dbReference type="AlphaFoldDB" id="A0A7W2EFZ6"/>
<evidence type="ECO:0000256" key="6">
    <source>
        <dbReference type="ARBA" id="ARBA00022963"/>
    </source>
</evidence>
<comment type="similarity">
    <text evidence="2">Belongs to the lipase chaperone family.</text>
</comment>
<keyword evidence="10" id="KW-0143">Chaperone</keyword>
<dbReference type="Pfam" id="PF03280">
    <property type="entry name" value="Lipase_chap"/>
    <property type="match status" value="1"/>
</dbReference>
<evidence type="ECO:0000256" key="13">
    <source>
        <dbReference type="SAM" id="MobiDB-lite"/>
    </source>
</evidence>
<dbReference type="EMBL" id="JACEZS010000005">
    <property type="protein sequence ID" value="MBA5605220.1"/>
    <property type="molecule type" value="Genomic_DNA"/>
</dbReference>
<evidence type="ECO:0000256" key="14">
    <source>
        <dbReference type="SAM" id="SignalP"/>
    </source>
</evidence>
<comment type="caution">
    <text evidence="15">The sequence shown here is derived from an EMBL/GenBank/DDBJ whole genome shotgun (WGS) entry which is preliminary data.</text>
</comment>
<keyword evidence="3" id="KW-1003">Cell membrane</keyword>
<evidence type="ECO:0000256" key="10">
    <source>
        <dbReference type="ARBA" id="ARBA00023186"/>
    </source>
</evidence>
<accession>A0A7W2EFZ6</accession>
<keyword evidence="4" id="KW-0997">Cell inner membrane</keyword>
<keyword evidence="5" id="KW-0812">Transmembrane</keyword>
<reference evidence="15 16" key="1">
    <citation type="submission" date="2020-07" db="EMBL/GenBank/DDBJ databases">
        <title>Novel species isolated from subtropical streams in China.</title>
        <authorList>
            <person name="Lu H."/>
        </authorList>
    </citation>
    <scope>NUCLEOTIDE SEQUENCE [LARGE SCALE GENOMIC DNA]</scope>
    <source>
        <strain evidence="15 16">FT3S</strain>
    </source>
</reference>
<name>A0A7W2EFZ6_9BURK</name>
<dbReference type="GO" id="GO:0051082">
    <property type="term" value="F:unfolded protein binding"/>
    <property type="evidence" value="ECO:0007669"/>
    <property type="project" value="InterPro"/>
</dbReference>
<evidence type="ECO:0000313" key="15">
    <source>
        <dbReference type="EMBL" id="MBA5605220.1"/>
    </source>
</evidence>
<dbReference type="GO" id="GO:0016042">
    <property type="term" value="P:lipid catabolic process"/>
    <property type="evidence" value="ECO:0007669"/>
    <property type="project" value="UniProtKB-KW"/>
</dbReference>
<keyword evidence="16" id="KW-1185">Reference proteome</keyword>
<sequence>MRPGPDLRHACAGATVLAVLLYAAWPAAAPERTVVVDHDNYFAFVKATPAAAAAVAPASSAGVQRNGAANDAADLPASPTTLSHMEAEVQMLRQQGADEQAVYRLRAHRVNAQMAAQLAEREQAETAWQRRVQAYRTERDVVARSGHDGSGDAPGNGDGQAAQVRLRAQRFTPDEQARLDASLPPAQPQLRLD</sequence>
<evidence type="ECO:0000256" key="1">
    <source>
        <dbReference type="ARBA" id="ARBA00004383"/>
    </source>
</evidence>
<dbReference type="Proteomes" id="UP000566711">
    <property type="component" value="Unassembled WGS sequence"/>
</dbReference>